<keyword evidence="1" id="KW-0812">Transmembrane</keyword>
<dbReference type="RefSeq" id="XP_023176578.1">
    <property type="nucleotide sequence ID" value="XM_023320810.2"/>
</dbReference>
<feature type="transmembrane region" description="Helical" evidence="1">
    <location>
        <begin position="12"/>
        <end position="30"/>
    </location>
</feature>
<feature type="transmembrane region" description="Helical" evidence="1">
    <location>
        <begin position="78"/>
        <end position="111"/>
    </location>
</feature>
<reference evidence="3" key="1">
    <citation type="submission" date="2025-08" db="UniProtKB">
        <authorList>
            <consortium name="RefSeq"/>
        </authorList>
    </citation>
    <scope>IDENTIFICATION</scope>
    <source>
        <strain evidence="3">15085-1641.00</strain>
        <tissue evidence="3">Whole body</tissue>
    </source>
</reference>
<keyword evidence="1" id="KW-0472">Membrane</keyword>
<sequence>MCQDGSCSLRCKVYFLAIWSIAHGIFYFLGSVVKYCSSDPNLWFIGPTLFLVLIICNLVGMIGGVLMILGVKKNKKTVLIIGLVLVWVPTIFIIFLIYPLVLYIVFTIYTAQYIRQM</sequence>
<dbReference type="OrthoDB" id="7871178at2759"/>
<keyword evidence="1" id="KW-1133">Transmembrane helix</keyword>
<feature type="transmembrane region" description="Helical" evidence="1">
    <location>
        <begin position="42"/>
        <end position="71"/>
    </location>
</feature>
<accession>A0A6J1MHM9</accession>
<evidence type="ECO:0000256" key="1">
    <source>
        <dbReference type="SAM" id="Phobius"/>
    </source>
</evidence>
<dbReference type="OMA" id="HIVFTIC"/>
<organism evidence="2 3">
    <name type="scientific">Drosophila hydei</name>
    <name type="common">Fruit fly</name>
    <dbReference type="NCBI Taxonomy" id="7224"/>
    <lineage>
        <taxon>Eukaryota</taxon>
        <taxon>Metazoa</taxon>
        <taxon>Ecdysozoa</taxon>
        <taxon>Arthropoda</taxon>
        <taxon>Hexapoda</taxon>
        <taxon>Insecta</taxon>
        <taxon>Pterygota</taxon>
        <taxon>Neoptera</taxon>
        <taxon>Endopterygota</taxon>
        <taxon>Diptera</taxon>
        <taxon>Brachycera</taxon>
        <taxon>Muscomorpha</taxon>
        <taxon>Ephydroidea</taxon>
        <taxon>Drosophilidae</taxon>
        <taxon>Drosophila</taxon>
    </lineage>
</organism>
<gene>
    <name evidence="3" type="primary">LOC111603289</name>
</gene>
<evidence type="ECO:0000313" key="2">
    <source>
        <dbReference type="Proteomes" id="UP000504633"/>
    </source>
</evidence>
<dbReference type="AlphaFoldDB" id="A0A6J1MHM9"/>
<protein>
    <submittedName>
        <fullName evidence="3">Uncharacterized protein LOC111603289</fullName>
    </submittedName>
</protein>
<dbReference type="KEGG" id="dhe:111603289"/>
<dbReference type="GeneID" id="111603289"/>
<evidence type="ECO:0000313" key="3">
    <source>
        <dbReference type="RefSeq" id="XP_023176578.1"/>
    </source>
</evidence>
<dbReference type="Proteomes" id="UP000504633">
    <property type="component" value="Unplaced"/>
</dbReference>
<proteinExistence type="predicted"/>
<keyword evidence="2" id="KW-1185">Reference proteome</keyword>
<name>A0A6J1MHM9_DROHY</name>